<comment type="caution">
    <text evidence="4">The sequence shown here is derived from an EMBL/GenBank/DDBJ whole genome shotgun (WGS) entry which is preliminary data.</text>
</comment>
<dbReference type="PANTHER" id="PTHR22916:SF51">
    <property type="entry name" value="GLYCOSYLTRANSFERASE EPSH-RELATED"/>
    <property type="match status" value="1"/>
</dbReference>
<protein>
    <recommendedName>
        <fullName evidence="3">Glycosyltransferase 2-like domain-containing protein</fullName>
    </recommendedName>
</protein>
<name>A0AAI9NZ61_9FIRM</name>
<dbReference type="Pfam" id="PF00535">
    <property type="entry name" value="Glycos_transf_2"/>
    <property type="match status" value="1"/>
</dbReference>
<reference evidence="4" key="1">
    <citation type="submission" date="2020-06" db="EMBL/GenBank/DDBJ databases">
        <title>Characterization of fructooligosaccharide metabolism and fructooligosaccharide-degrading enzymes in human commensal butyrate producers.</title>
        <authorList>
            <person name="Tanno H."/>
            <person name="Fujii T."/>
            <person name="Hirano K."/>
            <person name="Maeno S."/>
            <person name="Tonozuka T."/>
            <person name="Sakamoto M."/>
            <person name="Ohkuma M."/>
            <person name="Tochio T."/>
            <person name="Endo A."/>
        </authorList>
    </citation>
    <scope>NUCLEOTIDE SEQUENCE</scope>
    <source>
        <strain evidence="4">JCM 31265</strain>
    </source>
</reference>
<dbReference type="GO" id="GO:0016757">
    <property type="term" value="F:glycosyltransferase activity"/>
    <property type="evidence" value="ECO:0007669"/>
    <property type="project" value="UniProtKB-KW"/>
</dbReference>
<dbReference type="EMBL" id="BLYL01000011">
    <property type="protein sequence ID" value="GFO94879.1"/>
    <property type="molecule type" value="Genomic_DNA"/>
</dbReference>
<accession>A0AAI9NZ61</accession>
<keyword evidence="1" id="KW-0328">Glycosyltransferase</keyword>
<sequence>MAKVSIIIPTYNVEMYLVECMDSVVNQTLKDIEIICINDGSTDSSLEILKGYAEKDDRIIIVDKENGGYGIGMNIGLDKATGEYIGIVEPDDFVPLNMYEELYNKAVENDLDLVKADFYRFKRNDDNGNMTLVYNHLSPNAEDYNVVFNPSETPSAIRFIMNTWSGIYKRSFIEEYHIRHNETPGASFQDNGFWFQTFIYAKRAMIVNKPYYMNRRDNPNSSVHSREKVYCVNVEYDHIRDILVKDPEIWERFRGVYWLKKYHNYNETIRRIGPEFKKDYIRRYSSEFKRAMEMQEIDQTIFTKLEWANIQFIIKSPDDYYYTRIACTDRERKLEREVKRLRGLVHQTRADLDRVKKTPTFRIGAVIMFIPRKIKSLFSRNK</sequence>
<feature type="domain" description="Glycosyltransferase 2-like" evidence="3">
    <location>
        <begin position="5"/>
        <end position="145"/>
    </location>
</feature>
<dbReference type="InterPro" id="IPR001173">
    <property type="entry name" value="Glyco_trans_2-like"/>
</dbReference>
<keyword evidence="2" id="KW-0808">Transferase</keyword>
<dbReference type="AlphaFoldDB" id="A0AAI9NZ61"/>
<dbReference type="CDD" id="cd00761">
    <property type="entry name" value="Glyco_tranf_GTA_type"/>
    <property type="match status" value="1"/>
</dbReference>
<dbReference type="InterPro" id="IPR029044">
    <property type="entry name" value="Nucleotide-diphossugar_trans"/>
</dbReference>
<dbReference type="RefSeq" id="WP_015533459.1">
    <property type="nucleotide sequence ID" value="NZ_BLYL01000011.1"/>
</dbReference>
<evidence type="ECO:0000313" key="4">
    <source>
        <dbReference type="EMBL" id="GFO94879.1"/>
    </source>
</evidence>
<dbReference type="Gene3D" id="3.90.550.10">
    <property type="entry name" value="Spore Coat Polysaccharide Biosynthesis Protein SpsA, Chain A"/>
    <property type="match status" value="1"/>
</dbReference>
<proteinExistence type="predicted"/>
<organism evidence="4 5">
    <name type="scientific">Coprococcus eutactus</name>
    <dbReference type="NCBI Taxonomy" id="33043"/>
    <lineage>
        <taxon>Bacteria</taxon>
        <taxon>Bacillati</taxon>
        <taxon>Bacillota</taxon>
        <taxon>Clostridia</taxon>
        <taxon>Lachnospirales</taxon>
        <taxon>Lachnospiraceae</taxon>
        <taxon>Coprococcus</taxon>
    </lineage>
</organism>
<dbReference type="PANTHER" id="PTHR22916">
    <property type="entry name" value="GLYCOSYLTRANSFERASE"/>
    <property type="match status" value="1"/>
</dbReference>
<evidence type="ECO:0000259" key="3">
    <source>
        <dbReference type="Pfam" id="PF00535"/>
    </source>
</evidence>
<evidence type="ECO:0000256" key="1">
    <source>
        <dbReference type="ARBA" id="ARBA00022676"/>
    </source>
</evidence>
<evidence type="ECO:0000313" key="5">
    <source>
        <dbReference type="Proteomes" id="UP000660047"/>
    </source>
</evidence>
<dbReference type="Proteomes" id="UP000660047">
    <property type="component" value="Unassembled WGS sequence"/>
</dbReference>
<dbReference type="SUPFAM" id="SSF53448">
    <property type="entry name" value="Nucleotide-diphospho-sugar transferases"/>
    <property type="match status" value="1"/>
</dbReference>
<gene>
    <name evidence="4" type="ORF">COEU31_19250</name>
</gene>
<evidence type="ECO:0000256" key="2">
    <source>
        <dbReference type="ARBA" id="ARBA00022679"/>
    </source>
</evidence>